<sequence>MDAMKCFSNIWEIERNFKCPVIGAMLSVDKHKDILKKCGWDVNGLKPYEYHSYIMGCMGDENAVSIKTNNYIRHQSRKYMKQIAVLYKKKDAKEVRALWNDYSARGVIGPVMYAIVSHKDTETDLLQDIHGEVHMLSHANMIEIFSIRRKLEAADQTLIREKNKGNEKNKKIRELVSQLRQADKEKTSLETDNVRLKKKLGELETQTIFQQSSGPDLNQEVERLEQVLSCQKEETLRAEREKKQLEIQLFSAKNENAMLKGEFAQLSSIFAAGTDDICTRREPKTCPVTGACPNENCPRRRLCARRIFMIGGITKMKSYYRQIVEKAGGEFDYHDGYLRSSNEDLAAKVRRCDVVVCPVSCNSHNACLKVKHLCTRYNKELKILNSASLSAVTQAVIIPDDAVSLN</sequence>
<dbReference type="Proteomes" id="UP000293902">
    <property type="component" value="Chromosome"/>
</dbReference>
<accession>A0A328FD36</accession>
<keyword evidence="6" id="KW-1185">Reference proteome</keyword>
<dbReference type="InterPro" id="IPR016772">
    <property type="entry name" value="UCP020408"/>
</dbReference>
<evidence type="ECO:0000313" key="3">
    <source>
        <dbReference type="EMBL" id="QBH15223.1"/>
    </source>
</evidence>
<evidence type="ECO:0000313" key="6">
    <source>
        <dbReference type="Proteomes" id="UP000293902"/>
    </source>
</evidence>
<evidence type="ECO:0000256" key="2">
    <source>
        <dbReference type="SAM" id="Coils"/>
    </source>
</evidence>
<proteinExistence type="inferred from homology"/>
<gene>
    <name evidence="4" type="ORF">DO021_16420</name>
    <name evidence="3" type="ORF">EYB58_21260</name>
</gene>
<comment type="similarity">
    <text evidence="1">Belongs to the UPF0751 family.</text>
</comment>
<protein>
    <submittedName>
        <fullName evidence="3">DUF2325 domain-containing protein</fullName>
    </submittedName>
</protein>
<dbReference type="Pfam" id="PF10087">
    <property type="entry name" value="DUF2325"/>
    <property type="match status" value="1"/>
</dbReference>
<dbReference type="EMBL" id="QLNI01000035">
    <property type="protein sequence ID" value="RAM00947.1"/>
    <property type="molecule type" value="Genomic_DNA"/>
</dbReference>
<dbReference type="RefSeq" id="WP_111958638.1">
    <property type="nucleotide sequence ID" value="NZ_CP036313.1"/>
</dbReference>
<reference evidence="4 5" key="1">
    <citation type="submission" date="2018-06" db="EMBL/GenBank/DDBJ databases">
        <title>Complete Genome Sequence of Desulfobacter hydrogenophilus (DSM3380).</title>
        <authorList>
            <person name="Marietou A."/>
            <person name="Schreiber L."/>
            <person name="Marshall I."/>
            <person name="Jorgensen B."/>
        </authorList>
    </citation>
    <scope>NUCLEOTIDE SEQUENCE [LARGE SCALE GENOMIC DNA]</scope>
    <source>
        <strain evidence="4 5">DSM 3380</strain>
    </source>
</reference>
<dbReference type="OrthoDB" id="7829313at2"/>
<dbReference type="AlphaFoldDB" id="A0A328FD36"/>
<reference evidence="3 6" key="2">
    <citation type="submission" date="2019-02" db="EMBL/GenBank/DDBJ databases">
        <title>Complete genome sequence of Desulfobacter hydrogenophilus AcRS1.</title>
        <authorList>
            <person name="Marietou A."/>
            <person name="Lund M.B."/>
            <person name="Marshall I.P.G."/>
            <person name="Schreiber L."/>
            <person name="Jorgensen B."/>
        </authorList>
    </citation>
    <scope>NUCLEOTIDE SEQUENCE [LARGE SCALE GENOMIC DNA]</scope>
    <source>
        <strain evidence="3 6">AcRS1</strain>
    </source>
</reference>
<evidence type="ECO:0000313" key="4">
    <source>
        <dbReference type="EMBL" id="RAM00947.1"/>
    </source>
</evidence>
<dbReference type="Proteomes" id="UP000248798">
    <property type="component" value="Unassembled WGS sequence"/>
</dbReference>
<name>A0A328FD36_9BACT</name>
<dbReference type="EMBL" id="CP036313">
    <property type="protein sequence ID" value="QBH15223.1"/>
    <property type="molecule type" value="Genomic_DNA"/>
</dbReference>
<organism evidence="4 5">
    <name type="scientific">Desulfobacter hydrogenophilus</name>
    <dbReference type="NCBI Taxonomy" id="2291"/>
    <lineage>
        <taxon>Bacteria</taxon>
        <taxon>Pseudomonadati</taxon>
        <taxon>Thermodesulfobacteriota</taxon>
        <taxon>Desulfobacteria</taxon>
        <taxon>Desulfobacterales</taxon>
        <taxon>Desulfobacteraceae</taxon>
        <taxon>Desulfobacter</taxon>
    </lineage>
</organism>
<feature type="coiled-coil region" evidence="2">
    <location>
        <begin position="165"/>
        <end position="262"/>
    </location>
</feature>
<keyword evidence="2" id="KW-0175">Coiled coil</keyword>
<evidence type="ECO:0000313" key="5">
    <source>
        <dbReference type="Proteomes" id="UP000248798"/>
    </source>
</evidence>
<evidence type="ECO:0000256" key="1">
    <source>
        <dbReference type="ARBA" id="ARBA00007189"/>
    </source>
</evidence>